<dbReference type="InterPro" id="IPR013221">
    <property type="entry name" value="Mur_ligase_cen"/>
</dbReference>
<dbReference type="GO" id="GO:0008766">
    <property type="term" value="F:UDP-N-acetylmuramoylalanyl-D-glutamyl-2,6-diaminopimelate-D-alanyl-D-alanine ligase activity"/>
    <property type="evidence" value="ECO:0007669"/>
    <property type="project" value="RHEA"/>
</dbReference>
<dbReference type="InterPro" id="IPR005863">
    <property type="entry name" value="UDP-N-AcMur_synth"/>
</dbReference>
<keyword evidence="16" id="KW-1185">Reference proteome</keyword>
<dbReference type="GO" id="GO:0008360">
    <property type="term" value="P:regulation of cell shape"/>
    <property type="evidence" value="ECO:0007669"/>
    <property type="project" value="UniProtKB-KW"/>
</dbReference>
<keyword evidence="1 10" id="KW-0963">Cytoplasm</keyword>
<keyword evidence="4 10" id="KW-0547">Nucleotide-binding</keyword>
<dbReference type="PANTHER" id="PTHR43024:SF1">
    <property type="entry name" value="UDP-N-ACETYLMURAMOYL-TRIPEPTIDE--D-ALANYL-D-ALANINE LIGASE"/>
    <property type="match status" value="1"/>
</dbReference>
<evidence type="ECO:0000256" key="9">
    <source>
        <dbReference type="ARBA" id="ARBA00023316"/>
    </source>
</evidence>
<protein>
    <recommendedName>
        <fullName evidence="10 11">UDP-N-acetylmuramoyl-tripeptide--D-alanyl-D-alanine ligase</fullName>
        <ecNumber evidence="10 11">6.3.2.10</ecNumber>
    </recommendedName>
    <alternativeName>
        <fullName evidence="10">D-alanyl-D-alanine-adding enzyme</fullName>
    </alternativeName>
</protein>
<evidence type="ECO:0000259" key="13">
    <source>
        <dbReference type="Pfam" id="PF02875"/>
    </source>
</evidence>
<dbReference type="InterPro" id="IPR004101">
    <property type="entry name" value="Mur_ligase_C"/>
</dbReference>
<comment type="pathway">
    <text evidence="10 11">Cell wall biogenesis; peptidoglycan biosynthesis.</text>
</comment>
<evidence type="ECO:0000256" key="2">
    <source>
        <dbReference type="ARBA" id="ARBA00022598"/>
    </source>
</evidence>
<evidence type="ECO:0000256" key="6">
    <source>
        <dbReference type="ARBA" id="ARBA00022960"/>
    </source>
</evidence>
<evidence type="ECO:0000256" key="8">
    <source>
        <dbReference type="ARBA" id="ARBA00023306"/>
    </source>
</evidence>
<evidence type="ECO:0000256" key="5">
    <source>
        <dbReference type="ARBA" id="ARBA00022840"/>
    </source>
</evidence>
<feature type="domain" description="Mur ligase C-terminal" evidence="13">
    <location>
        <begin position="319"/>
        <end position="445"/>
    </location>
</feature>
<dbReference type="SUPFAM" id="SSF53623">
    <property type="entry name" value="MurD-like peptide ligases, catalytic domain"/>
    <property type="match status" value="1"/>
</dbReference>
<dbReference type="AlphaFoldDB" id="A0A1T5LTC7"/>
<dbReference type="GO" id="GO:0071555">
    <property type="term" value="P:cell wall organization"/>
    <property type="evidence" value="ECO:0007669"/>
    <property type="project" value="UniProtKB-KW"/>
</dbReference>
<dbReference type="InterPro" id="IPR051046">
    <property type="entry name" value="MurCDEF_CellWall_CoF430Synth"/>
</dbReference>
<organism evidence="15 16">
    <name type="scientific">Maledivibacter halophilus</name>
    <dbReference type="NCBI Taxonomy" id="36842"/>
    <lineage>
        <taxon>Bacteria</taxon>
        <taxon>Bacillati</taxon>
        <taxon>Bacillota</taxon>
        <taxon>Clostridia</taxon>
        <taxon>Peptostreptococcales</taxon>
        <taxon>Caminicellaceae</taxon>
        <taxon>Maledivibacter</taxon>
    </lineage>
</organism>
<evidence type="ECO:0000256" key="7">
    <source>
        <dbReference type="ARBA" id="ARBA00022984"/>
    </source>
</evidence>
<evidence type="ECO:0000256" key="10">
    <source>
        <dbReference type="HAMAP-Rule" id="MF_02019"/>
    </source>
</evidence>
<evidence type="ECO:0000256" key="3">
    <source>
        <dbReference type="ARBA" id="ARBA00022618"/>
    </source>
</evidence>
<dbReference type="GO" id="GO:0051301">
    <property type="term" value="P:cell division"/>
    <property type="evidence" value="ECO:0007669"/>
    <property type="project" value="UniProtKB-KW"/>
</dbReference>
<dbReference type="InterPro" id="IPR036615">
    <property type="entry name" value="Mur_ligase_C_dom_sf"/>
</dbReference>
<evidence type="ECO:0000256" key="11">
    <source>
        <dbReference type="RuleBase" id="RU004136"/>
    </source>
</evidence>
<dbReference type="SUPFAM" id="SSF53244">
    <property type="entry name" value="MurD-like peptide ligases, peptide-binding domain"/>
    <property type="match status" value="1"/>
</dbReference>
<reference evidence="15 16" key="1">
    <citation type="submission" date="2017-02" db="EMBL/GenBank/DDBJ databases">
        <authorList>
            <person name="Peterson S.W."/>
        </authorList>
    </citation>
    <scope>NUCLEOTIDE SEQUENCE [LARGE SCALE GENOMIC DNA]</scope>
    <source>
        <strain evidence="15 16">M1</strain>
    </source>
</reference>
<evidence type="ECO:0000313" key="16">
    <source>
        <dbReference type="Proteomes" id="UP000190285"/>
    </source>
</evidence>
<dbReference type="EC" id="6.3.2.10" evidence="10 11"/>
<keyword evidence="3 10" id="KW-0132">Cell division</keyword>
<keyword evidence="6 10" id="KW-0133">Cell shape</keyword>
<sequence length="460" mass="51419">MIDIKDILKATKGKLIRGNENIKVKGVSIDSRSIKKDYLFIPIIGERFDGHSFIEGAFKAGAIAALTSREIEINGNSDICLIMVDDTLKALQDMGKYFLKQANIPVVAVTGSTGKTTSKEMIYNVLSQKYNVLKNEGNFNNHIGLPLTLMKIGKEHEILVLEMGMSNRGEIDLLCKIADPQVGVITNIGLCHIENLGSKEEIFNAKMEISNYMDKTQLLILNGDDEYLEKVKYKNTKYKKVFTGLENGNDIFASNIKKLGNEGVEFTIEYDNKTYNIRLNVPGVHNVNNALLAIATGIYYGIPFEKIKEGLGDFKGNKMRLNIINTHEKIKIINDCYNANPDSMKAALYVLEDMESKRKIAVLGDMLELGNYSRRAHEKVGELVSKKNIDLLITVGPEAKNIVKGAIESGFPKENTFVLGDNMTAINLLSYIKESGDVILIKASRSMKMEEIVQYLQERR</sequence>
<feature type="domain" description="Mur ligase N-terminal catalytic" evidence="12">
    <location>
        <begin position="23"/>
        <end position="74"/>
    </location>
</feature>
<dbReference type="PANTHER" id="PTHR43024">
    <property type="entry name" value="UDP-N-ACETYLMURAMOYL-TRIPEPTIDE--D-ALANYL-D-ALANINE LIGASE"/>
    <property type="match status" value="1"/>
</dbReference>
<dbReference type="SUPFAM" id="SSF63418">
    <property type="entry name" value="MurE/MurF N-terminal domain"/>
    <property type="match status" value="1"/>
</dbReference>
<keyword evidence="5 10" id="KW-0067">ATP-binding</keyword>
<dbReference type="Pfam" id="PF02875">
    <property type="entry name" value="Mur_ligase_C"/>
    <property type="match status" value="1"/>
</dbReference>
<dbReference type="Proteomes" id="UP000190285">
    <property type="component" value="Unassembled WGS sequence"/>
</dbReference>
<name>A0A1T5LTC7_9FIRM</name>
<dbReference type="GO" id="GO:0005737">
    <property type="term" value="C:cytoplasm"/>
    <property type="evidence" value="ECO:0007669"/>
    <property type="project" value="UniProtKB-SubCell"/>
</dbReference>
<comment type="catalytic activity">
    <reaction evidence="10 11">
        <text>D-alanyl-D-alanine + UDP-N-acetyl-alpha-D-muramoyl-L-alanyl-gamma-D-glutamyl-meso-2,6-diaminopimelate + ATP = UDP-N-acetyl-alpha-D-muramoyl-L-alanyl-gamma-D-glutamyl-meso-2,6-diaminopimeloyl-D-alanyl-D-alanine + ADP + phosphate + H(+)</text>
        <dbReference type="Rhea" id="RHEA:28374"/>
        <dbReference type="ChEBI" id="CHEBI:15378"/>
        <dbReference type="ChEBI" id="CHEBI:30616"/>
        <dbReference type="ChEBI" id="CHEBI:43474"/>
        <dbReference type="ChEBI" id="CHEBI:57822"/>
        <dbReference type="ChEBI" id="CHEBI:61386"/>
        <dbReference type="ChEBI" id="CHEBI:83905"/>
        <dbReference type="ChEBI" id="CHEBI:456216"/>
        <dbReference type="EC" id="6.3.2.10"/>
    </reaction>
</comment>
<dbReference type="EMBL" id="FUZT01000008">
    <property type="protein sequence ID" value="SKC78849.1"/>
    <property type="molecule type" value="Genomic_DNA"/>
</dbReference>
<dbReference type="InterPro" id="IPR036565">
    <property type="entry name" value="Mur-like_cat_sf"/>
</dbReference>
<keyword evidence="8 10" id="KW-0131">Cell cycle</keyword>
<dbReference type="OrthoDB" id="9801978at2"/>
<dbReference type="Gene3D" id="3.40.1390.10">
    <property type="entry name" value="MurE/MurF, N-terminal domain"/>
    <property type="match status" value="1"/>
</dbReference>
<comment type="similarity">
    <text evidence="10">Belongs to the MurCDEF family. MurF subfamily.</text>
</comment>
<proteinExistence type="inferred from homology"/>
<dbReference type="NCBIfam" id="TIGR01143">
    <property type="entry name" value="murF"/>
    <property type="match status" value="1"/>
</dbReference>
<gene>
    <name evidence="10" type="primary">murF</name>
    <name evidence="15" type="ORF">SAMN02194393_03222</name>
</gene>
<dbReference type="InterPro" id="IPR035911">
    <property type="entry name" value="MurE/MurF_N"/>
</dbReference>
<evidence type="ECO:0000259" key="14">
    <source>
        <dbReference type="Pfam" id="PF08245"/>
    </source>
</evidence>
<dbReference type="Gene3D" id="3.90.190.20">
    <property type="entry name" value="Mur ligase, C-terminal domain"/>
    <property type="match status" value="1"/>
</dbReference>
<feature type="domain" description="Mur ligase central" evidence="14">
    <location>
        <begin position="109"/>
        <end position="296"/>
    </location>
</feature>
<dbReference type="Gene3D" id="3.40.1190.10">
    <property type="entry name" value="Mur-like, catalytic domain"/>
    <property type="match status" value="1"/>
</dbReference>
<accession>A0A1T5LTC7</accession>
<comment type="function">
    <text evidence="10 11">Involved in cell wall formation. Catalyzes the final step in the synthesis of UDP-N-acetylmuramoyl-pentapeptide, the precursor of murein.</text>
</comment>
<dbReference type="STRING" id="36842.SAMN02194393_03222"/>
<dbReference type="GO" id="GO:0009252">
    <property type="term" value="P:peptidoglycan biosynthetic process"/>
    <property type="evidence" value="ECO:0007669"/>
    <property type="project" value="UniProtKB-UniRule"/>
</dbReference>
<comment type="subcellular location">
    <subcellularLocation>
        <location evidence="10 11">Cytoplasm</location>
    </subcellularLocation>
</comment>
<evidence type="ECO:0000256" key="4">
    <source>
        <dbReference type="ARBA" id="ARBA00022741"/>
    </source>
</evidence>
<feature type="binding site" evidence="10">
    <location>
        <begin position="111"/>
        <end position="117"/>
    </location>
    <ligand>
        <name>ATP</name>
        <dbReference type="ChEBI" id="CHEBI:30616"/>
    </ligand>
</feature>
<evidence type="ECO:0000259" key="12">
    <source>
        <dbReference type="Pfam" id="PF01225"/>
    </source>
</evidence>
<keyword evidence="2 10" id="KW-0436">Ligase</keyword>
<dbReference type="GO" id="GO:0047480">
    <property type="term" value="F:UDP-N-acetylmuramoyl-tripeptide-D-alanyl-D-alanine ligase activity"/>
    <property type="evidence" value="ECO:0007669"/>
    <property type="project" value="UniProtKB-UniRule"/>
</dbReference>
<evidence type="ECO:0000313" key="15">
    <source>
        <dbReference type="EMBL" id="SKC78849.1"/>
    </source>
</evidence>
<dbReference type="InterPro" id="IPR000713">
    <property type="entry name" value="Mur_ligase_N"/>
</dbReference>
<dbReference type="Pfam" id="PF01225">
    <property type="entry name" value="Mur_ligase"/>
    <property type="match status" value="1"/>
</dbReference>
<keyword evidence="7 10" id="KW-0573">Peptidoglycan synthesis</keyword>
<evidence type="ECO:0000256" key="1">
    <source>
        <dbReference type="ARBA" id="ARBA00022490"/>
    </source>
</evidence>
<dbReference type="Pfam" id="PF08245">
    <property type="entry name" value="Mur_ligase_M"/>
    <property type="match status" value="1"/>
</dbReference>
<dbReference type="GO" id="GO:0005524">
    <property type="term" value="F:ATP binding"/>
    <property type="evidence" value="ECO:0007669"/>
    <property type="project" value="UniProtKB-UniRule"/>
</dbReference>
<dbReference type="UniPathway" id="UPA00219"/>
<dbReference type="RefSeq" id="WP_079492984.1">
    <property type="nucleotide sequence ID" value="NZ_FUZT01000008.1"/>
</dbReference>
<keyword evidence="9 10" id="KW-0961">Cell wall biogenesis/degradation</keyword>
<dbReference type="HAMAP" id="MF_02019">
    <property type="entry name" value="MurF"/>
    <property type="match status" value="1"/>
</dbReference>